<keyword evidence="1" id="KW-0808">Transferase</keyword>
<gene>
    <name evidence="1" type="ORF">K432DRAFT_334943</name>
</gene>
<sequence>MTSPRSFRVKALLVALFLFANAVYLARNAHSKFSFFKKLDLSAGNSTLGFESILVVSPKIIPPGLRWRKDGLLKAAAYTGIDMEVPQQPAWTTKDTWQLMSKNPDLKKGYALSILGHLNALKIAATRTTSLIVEDDVDWDVGLRSQMPRIAEAVRNLTGYSAPLHDNGSTAQAYPPYGMEWDVLWLGHCGESIVFDPTPVTLDDPTVPPYYNSWEKIISPDPHHTRYIHQSAGPICTYAYVVTKATALKILNREDAGTNAYDIWLHIMCKGRELRCISVNPELFHHHELAGEKITLINGHMGESVENEMTDNIWHSARCNSVSKSDKLVTCMGPEPKIEEPILEGLKPDE</sequence>
<accession>A0A8E2JC07</accession>
<evidence type="ECO:0000313" key="1">
    <source>
        <dbReference type="EMBL" id="OCK76878.1"/>
    </source>
</evidence>
<organism evidence="1 2">
    <name type="scientific">Lepidopterella palustris CBS 459.81</name>
    <dbReference type="NCBI Taxonomy" id="1314670"/>
    <lineage>
        <taxon>Eukaryota</taxon>
        <taxon>Fungi</taxon>
        <taxon>Dikarya</taxon>
        <taxon>Ascomycota</taxon>
        <taxon>Pezizomycotina</taxon>
        <taxon>Dothideomycetes</taxon>
        <taxon>Pleosporomycetidae</taxon>
        <taxon>Mytilinidiales</taxon>
        <taxon>Argynnaceae</taxon>
        <taxon>Lepidopterella</taxon>
    </lineage>
</organism>
<dbReference type="GO" id="GO:0016740">
    <property type="term" value="F:transferase activity"/>
    <property type="evidence" value="ECO:0007669"/>
    <property type="project" value="UniProtKB-KW"/>
</dbReference>
<keyword evidence="2" id="KW-1185">Reference proteome</keyword>
<dbReference type="EMBL" id="KV745172">
    <property type="protein sequence ID" value="OCK76878.1"/>
    <property type="molecule type" value="Genomic_DNA"/>
</dbReference>
<dbReference type="AlphaFoldDB" id="A0A8E2JC07"/>
<reference evidence="1 2" key="1">
    <citation type="journal article" date="2016" name="Nat. Commun.">
        <title>Ectomycorrhizal ecology is imprinted in the genome of the dominant symbiotic fungus Cenococcum geophilum.</title>
        <authorList>
            <consortium name="DOE Joint Genome Institute"/>
            <person name="Peter M."/>
            <person name="Kohler A."/>
            <person name="Ohm R.A."/>
            <person name="Kuo A."/>
            <person name="Krutzmann J."/>
            <person name="Morin E."/>
            <person name="Arend M."/>
            <person name="Barry K.W."/>
            <person name="Binder M."/>
            <person name="Choi C."/>
            <person name="Clum A."/>
            <person name="Copeland A."/>
            <person name="Grisel N."/>
            <person name="Haridas S."/>
            <person name="Kipfer T."/>
            <person name="LaButti K."/>
            <person name="Lindquist E."/>
            <person name="Lipzen A."/>
            <person name="Maire R."/>
            <person name="Meier B."/>
            <person name="Mihaltcheva S."/>
            <person name="Molinier V."/>
            <person name="Murat C."/>
            <person name="Poggeler S."/>
            <person name="Quandt C.A."/>
            <person name="Sperisen C."/>
            <person name="Tritt A."/>
            <person name="Tisserant E."/>
            <person name="Crous P.W."/>
            <person name="Henrissat B."/>
            <person name="Nehls U."/>
            <person name="Egli S."/>
            <person name="Spatafora J.W."/>
            <person name="Grigoriev I.V."/>
            <person name="Martin F.M."/>
        </authorList>
    </citation>
    <scope>NUCLEOTIDE SEQUENCE [LARGE SCALE GENOMIC DNA]</scope>
    <source>
        <strain evidence="1 2">CBS 459.81</strain>
    </source>
</reference>
<protein>
    <submittedName>
        <fullName evidence="1">Glycosyltransferase family 25 protein</fullName>
    </submittedName>
</protein>
<dbReference type="OrthoDB" id="47375at2759"/>
<name>A0A8E2JC07_9PEZI</name>
<dbReference type="Proteomes" id="UP000250266">
    <property type="component" value="Unassembled WGS sequence"/>
</dbReference>
<evidence type="ECO:0000313" key="2">
    <source>
        <dbReference type="Proteomes" id="UP000250266"/>
    </source>
</evidence>
<proteinExistence type="predicted"/>